<evidence type="ECO:0000256" key="1">
    <source>
        <dbReference type="SAM" id="MobiDB-lite"/>
    </source>
</evidence>
<dbReference type="Pfam" id="PF05022">
    <property type="entry name" value="SRP40_C"/>
    <property type="match status" value="1"/>
</dbReference>
<feature type="region of interest" description="Disordered" evidence="1">
    <location>
        <begin position="123"/>
        <end position="446"/>
    </location>
</feature>
<proteinExistence type="predicted"/>
<feature type="compositionally biased region" description="Acidic residues" evidence="1">
    <location>
        <begin position="134"/>
        <end position="145"/>
    </location>
</feature>
<evidence type="ECO:0000313" key="4">
    <source>
        <dbReference type="Proteomes" id="UP000800235"/>
    </source>
</evidence>
<gene>
    <name evidence="3" type="ORF">EJ08DRAFT_648636</name>
</gene>
<reference evidence="3" key="1">
    <citation type="journal article" date="2020" name="Stud. Mycol.">
        <title>101 Dothideomycetes genomes: a test case for predicting lifestyles and emergence of pathogens.</title>
        <authorList>
            <person name="Haridas S."/>
            <person name="Albert R."/>
            <person name="Binder M."/>
            <person name="Bloem J."/>
            <person name="Labutti K."/>
            <person name="Salamov A."/>
            <person name="Andreopoulos B."/>
            <person name="Baker S."/>
            <person name="Barry K."/>
            <person name="Bills G."/>
            <person name="Bluhm B."/>
            <person name="Cannon C."/>
            <person name="Castanera R."/>
            <person name="Culley D."/>
            <person name="Daum C."/>
            <person name="Ezra D."/>
            <person name="Gonzalez J."/>
            <person name="Henrissat B."/>
            <person name="Kuo A."/>
            <person name="Liang C."/>
            <person name="Lipzen A."/>
            <person name="Lutzoni F."/>
            <person name="Magnuson J."/>
            <person name="Mondo S."/>
            <person name="Nolan M."/>
            <person name="Ohm R."/>
            <person name="Pangilinan J."/>
            <person name="Park H.-J."/>
            <person name="Ramirez L."/>
            <person name="Alfaro M."/>
            <person name="Sun H."/>
            <person name="Tritt A."/>
            <person name="Yoshinaga Y."/>
            <person name="Zwiers L.-H."/>
            <person name="Turgeon B."/>
            <person name="Goodwin S."/>
            <person name="Spatafora J."/>
            <person name="Crous P."/>
            <person name="Grigoriev I."/>
        </authorList>
    </citation>
    <scope>NUCLEOTIDE SEQUENCE</scope>
    <source>
        <strain evidence="3">CBS 130266</strain>
    </source>
</reference>
<feature type="compositionally biased region" description="Low complexity" evidence="1">
    <location>
        <begin position="356"/>
        <end position="381"/>
    </location>
</feature>
<dbReference type="OrthoDB" id="5599646at2759"/>
<feature type="compositionally biased region" description="Basic and acidic residues" evidence="1">
    <location>
        <begin position="23"/>
        <end position="34"/>
    </location>
</feature>
<feature type="compositionally biased region" description="Low complexity" evidence="1">
    <location>
        <begin position="184"/>
        <end position="199"/>
    </location>
</feature>
<feature type="compositionally biased region" description="Basic and acidic residues" evidence="1">
    <location>
        <begin position="123"/>
        <end position="133"/>
    </location>
</feature>
<dbReference type="GO" id="GO:0005654">
    <property type="term" value="C:nucleoplasm"/>
    <property type="evidence" value="ECO:0007669"/>
    <property type="project" value="TreeGrafter"/>
</dbReference>
<accession>A0A9P4NTX5</accession>
<dbReference type="PANTHER" id="PTHR23216:SF1">
    <property type="entry name" value="NUCLEOLAR AND COILED-BODY PHOSPHOPROTEIN 1"/>
    <property type="match status" value="1"/>
</dbReference>
<feature type="compositionally biased region" description="Acidic residues" evidence="1">
    <location>
        <begin position="152"/>
        <end position="161"/>
    </location>
</feature>
<dbReference type="AlphaFoldDB" id="A0A9P4NTX5"/>
<evidence type="ECO:0000259" key="2">
    <source>
        <dbReference type="Pfam" id="PF05022"/>
    </source>
</evidence>
<dbReference type="Proteomes" id="UP000800235">
    <property type="component" value="Unassembled WGS sequence"/>
</dbReference>
<keyword evidence="4" id="KW-1185">Reference proteome</keyword>
<feature type="compositionally biased region" description="Low complexity" evidence="1">
    <location>
        <begin position="391"/>
        <end position="417"/>
    </location>
</feature>
<feature type="domain" description="Srp40 C-terminal" evidence="2">
    <location>
        <begin position="447"/>
        <end position="514"/>
    </location>
</feature>
<dbReference type="EMBL" id="MU007030">
    <property type="protein sequence ID" value="KAF2431637.1"/>
    <property type="molecule type" value="Genomic_DNA"/>
</dbReference>
<organism evidence="3 4">
    <name type="scientific">Tothia fuscella</name>
    <dbReference type="NCBI Taxonomy" id="1048955"/>
    <lineage>
        <taxon>Eukaryota</taxon>
        <taxon>Fungi</taxon>
        <taxon>Dikarya</taxon>
        <taxon>Ascomycota</taxon>
        <taxon>Pezizomycotina</taxon>
        <taxon>Dothideomycetes</taxon>
        <taxon>Pleosporomycetidae</taxon>
        <taxon>Venturiales</taxon>
        <taxon>Cylindrosympodiaceae</taxon>
        <taxon>Tothia</taxon>
    </lineage>
</organism>
<feature type="compositionally biased region" description="Low complexity" evidence="1">
    <location>
        <begin position="274"/>
        <end position="290"/>
    </location>
</feature>
<dbReference type="InterPro" id="IPR007718">
    <property type="entry name" value="Srp40_C"/>
</dbReference>
<comment type="caution">
    <text evidence="3">The sequence shown here is derived from an EMBL/GenBank/DDBJ whole genome shotgun (WGS) entry which is preliminary data.</text>
</comment>
<sequence>MTSNKKLRARGRRDIPGSGPNYDKAHGLKPKRPEANNGKYPLVPAPLMDLICKFSYDHGYGRAAHCLKTETQKRESTGGFTKPCSWTDAGRKYPSIVKIFEEWQGLHPEIKWLPEEEFKAKVAAEGGKDKSKDDVDDEEAEDSGDESSSSSDSDDAGDSDSDTGSTKAGAVVEGKAPEDVKIPSSNESAGDVSSSVSTDSESENETAAKAVDKAAEVPTTTFKRKSPISDSGSDSSDASSSDSSDSESENVKPAKAVKKPLEQPVKSLKRKAPASDSGSNSGSVSSSDPSSDSDSEAEPAPIKAATEIKSLKRKAPPSASSSDSESSSDSSASGSEPATKKTKLTNPIITKAVAKASSSDTSASDSSSDPSSDSDTSATSDVPIKKETKTTKPPKTSKPSLPTPVLSNPNSNSSDSSETIAPTSPDLSSAPATAITNGSKQRERAVPFSRIAADQKVDPRFSSNAYVPNDYSERAYADLVVTKGKNFTKEKNKKKRGAYKGGYLDTDAVKSVKFDD</sequence>
<dbReference type="GO" id="GO:0005730">
    <property type="term" value="C:nucleolus"/>
    <property type="evidence" value="ECO:0007669"/>
    <property type="project" value="InterPro"/>
</dbReference>
<dbReference type="PANTHER" id="PTHR23216">
    <property type="entry name" value="NUCLEOLAR AND COILED-BODY PHOSPHOPROTEIN 1"/>
    <property type="match status" value="1"/>
</dbReference>
<name>A0A9P4NTX5_9PEZI</name>
<dbReference type="InterPro" id="IPR039191">
    <property type="entry name" value="Nopp140-like"/>
</dbReference>
<feature type="compositionally biased region" description="Polar residues" evidence="1">
    <location>
        <begin position="418"/>
        <end position="439"/>
    </location>
</feature>
<evidence type="ECO:0000313" key="3">
    <source>
        <dbReference type="EMBL" id="KAF2431637.1"/>
    </source>
</evidence>
<protein>
    <recommendedName>
        <fullName evidence="2">Srp40 C-terminal domain-containing protein</fullName>
    </recommendedName>
</protein>
<feature type="compositionally biased region" description="Low complexity" evidence="1">
    <location>
        <begin position="229"/>
        <end position="243"/>
    </location>
</feature>
<feature type="compositionally biased region" description="Low complexity" evidence="1">
    <location>
        <begin position="316"/>
        <end position="337"/>
    </location>
</feature>
<feature type="region of interest" description="Disordered" evidence="1">
    <location>
        <begin position="1"/>
        <end position="38"/>
    </location>
</feature>
<feature type="compositionally biased region" description="Basic residues" evidence="1">
    <location>
        <begin position="1"/>
        <end position="11"/>
    </location>
</feature>